<dbReference type="EMBL" id="JAFBMS010000023">
    <property type="protein sequence ID" value="KAG9343583.1"/>
    <property type="molecule type" value="Genomic_DNA"/>
</dbReference>
<evidence type="ECO:0000313" key="3">
    <source>
        <dbReference type="Proteomes" id="UP000824540"/>
    </source>
</evidence>
<keyword evidence="3" id="KW-1185">Reference proteome</keyword>
<accession>A0A8T2NRN9</accession>
<organism evidence="2 3">
    <name type="scientific">Albula glossodonta</name>
    <name type="common">roundjaw bonefish</name>
    <dbReference type="NCBI Taxonomy" id="121402"/>
    <lineage>
        <taxon>Eukaryota</taxon>
        <taxon>Metazoa</taxon>
        <taxon>Chordata</taxon>
        <taxon>Craniata</taxon>
        <taxon>Vertebrata</taxon>
        <taxon>Euteleostomi</taxon>
        <taxon>Actinopterygii</taxon>
        <taxon>Neopterygii</taxon>
        <taxon>Teleostei</taxon>
        <taxon>Albuliformes</taxon>
        <taxon>Albulidae</taxon>
        <taxon>Albula</taxon>
    </lineage>
</organism>
<feature type="region of interest" description="Disordered" evidence="1">
    <location>
        <begin position="73"/>
        <end position="105"/>
    </location>
</feature>
<evidence type="ECO:0000256" key="1">
    <source>
        <dbReference type="SAM" id="MobiDB-lite"/>
    </source>
</evidence>
<protein>
    <submittedName>
        <fullName evidence="2">Uncharacterized protein</fullName>
    </submittedName>
</protein>
<gene>
    <name evidence="2" type="ORF">JZ751_013753</name>
</gene>
<proteinExistence type="predicted"/>
<evidence type="ECO:0000313" key="2">
    <source>
        <dbReference type="EMBL" id="KAG9343583.1"/>
    </source>
</evidence>
<sequence length="166" mass="18800">MHFRQLSLARKWSEIGLFSLVEDKKKNREAQDWNWDKESGVTPPGVTPYLDVQRRSRPVLIYSVTEYREVLGELHHEDDEGPAHEHTGGPEEGVEERPPGVEPRQDHAVLPLVRVVVAGHLLLRLQLVSCVSSLCASRATLPDALTLTYTCRQGYLEARQQSEPQL</sequence>
<dbReference type="AlphaFoldDB" id="A0A8T2NRN9"/>
<comment type="caution">
    <text evidence="2">The sequence shown here is derived from an EMBL/GenBank/DDBJ whole genome shotgun (WGS) entry which is preliminary data.</text>
</comment>
<dbReference type="Proteomes" id="UP000824540">
    <property type="component" value="Unassembled WGS sequence"/>
</dbReference>
<reference evidence="2" key="1">
    <citation type="thesis" date="2021" institute="BYU ScholarsArchive" country="Provo, UT, USA">
        <title>Applications of and Algorithms for Genome Assembly and Genomic Analyses with an Emphasis on Marine Teleosts.</title>
        <authorList>
            <person name="Pickett B.D."/>
        </authorList>
    </citation>
    <scope>NUCLEOTIDE SEQUENCE</scope>
    <source>
        <strain evidence="2">HI-2016</strain>
    </source>
</reference>
<name>A0A8T2NRN9_9TELE</name>